<keyword evidence="2 4" id="KW-0479">Metal-binding</keyword>
<dbReference type="RefSeq" id="WP_221258915.1">
    <property type="nucleotide sequence ID" value="NZ_AP024749.1"/>
</dbReference>
<comment type="subcellular location">
    <subcellularLocation>
        <location evidence="4">Cell membrane</location>
        <topology evidence="4">Peripheral membrane protein</topology>
        <orientation evidence="4">Cytoplasmic side</orientation>
    </subcellularLocation>
</comment>
<feature type="binding site" evidence="4">
    <location>
        <position position="66"/>
    </location>
    <ligand>
        <name>substrate</name>
    </ligand>
</feature>
<feature type="binding site" evidence="4">
    <location>
        <position position="66"/>
    </location>
    <ligand>
        <name>Mg(2+)</name>
        <dbReference type="ChEBI" id="CHEBI:18420"/>
        <label>1</label>
    </ligand>
</feature>
<comment type="cofactor">
    <cofactor evidence="4">
        <name>Mg(2+)</name>
        <dbReference type="ChEBI" id="CHEBI:18420"/>
    </cofactor>
</comment>
<dbReference type="EC" id="3.1.3.7" evidence="4"/>
<dbReference type="PANTHER" id="PTHR43028">
    <property type="entry name" value="3'(2'),5'-BISPHOSPHATE NUCLEOTIDASE 1"/>
    <property type="match status" value="1"/>
</dbReference>
<keyword evidence="4" id="KW-0378">Hydrolase</keyword>
<dbReference type="InterPro" id="IPR000760">
    <property type="entry name" value="Inositol_monophosphatase-like"/>
</dbReference>
<sequence>MNLDKNQNIAIQAAVEAGYKIVEIYNSFNGEVVSKDDNSPLTIADKESNEIIKNFLLQTEIPIISEEIKNADFSERKNWNLCWIVDPLDGTKEFIKRNGQFTVNIALVENGKPVFGVIYVPVTKELYVGFVNEGKSLFYKVIDDKFSIDDFINNSSELKPIKANKTINVVCSNSHLNEETQVYIDSLKQQFEVVNSVNAGSSLKFCLVASGKAQVYPRLAPTMEWDTAAGQAICNAVGVKVISQETNEELLYNKENLLNPSFIVSI</sequence>
<protein>
    <recommendedName>
        <fullName evidence="4">3'(2'),5'-bisphosphate nucleotidase CysQ</fullName>
        <ecNumber evidence="4">3.1.3.7</ecNumber>
    </recommendedName>
    <alternativeName>
        <fullName evidence="4">3'(2'),5-bisphosphonucleoside 3'(2')-phosphohydrolase</fullName>
    </alternativeName>
    <alternativeName>
        <fullName evidence="4">3'-phosphoadenosine 5'-phosphate phosphatase</fullName>
        <shortName evidence="4">PAP phosphatase</shortName>
    </alternativeName>
</protein>
<reference evidence="5 6" key="1">
    <citation type="submission" date="2021-06" db="EMBL/GenBank/DDBJ databases">
        <title>Whole genome sequences of Flavobacterium sp. KK2020170 and assembly.</title>
        <authorList>
            <person name="Kitahara K."/>
            <person name="Miyoshi S."/>
            <person name="Uesaka K."/>
        </authorList>
    </citation>
    <scope>NUCLEOTIDE SEQUENCE [LARGE SCALE GENOMIC DNA]</scope>
    <source>
        <strain evidence="5 6">KK2020170</strain>
    </source>
</reference>
<feature type="binding site" evidence="4">
    <location>
        <position position="89"/>
    </location>
    <ligand>
        <name>Mg(2+)</name>
        <dbReference type="ChEBI" id="CHEBI:18420"/>
        <label>2</label>
    </ligand>
</feature>
<evidence type="ECO:0000256" key="4">
    <source>
        <dbReference type="HAMAP-Rule" id="MF_02095"/>
    </source>
</evidence>
<keyword evidence="3 4" id="KW-0460">Magnesium</keyword>
<dbReference type="Gene3D" id="3.40.190.80">
    <property type="match status" value="1"/>
</dbReference>
<feature type="binding site" evidence="4">
    <location>
        <begin position="88"/>
        <end position="91"/>
    </location>
    <ligand>
        <name>substrate</name>
    </ligand>
</feature>
<comment type="catalytic activity">
    <reaction evidence="1 4">
        <text>adenosine 3',5'-bisphosphate + H2O = AMP + phosphate</text>
        <dbReference type="Rhea" id="RHEA:10040"/>
        <dbReference type="ChEBI" id="CHEBI:15377"/>
        <dbReference type="ChEBI" id="CHEBI:43474"/>
        <dbReference type="ChEBI" id="CHEBI:58343"/>
        <dbReference type="ChEBI" id="CHEBI:456215"/>
        <dbReference type="EC" id="3.1.3.7"/>
    </reaction>
</comment>
<dbReference type="SUPFAM" id="SSF56655">
    <property type="entry name" value="Carbohydrate phosphatase"/>
    <property type="match status" value="1"/>
</dbReference>
<dbReference type="HAMAP" id="MF_02095">
    <property type="entry name" value="CysQ"/>
    <property type="match status" value="1"/>
</dbReference>
<dbReference type="Proteomes" id="UP000825258">
    <property type="component" value="Chromosome"/>
</dbReference>
<evidence type="ECO:0000256" key="1">
    <source>
        <dbReference type="ARBA" id="ARBA00001625"/>
    </source>
</evidence>
<comment type="similarity">
    <text evidence="4">Belongs to the inositol monophosphatase superfamily. CysQ family.</text>
</comment>
<evidence type="ECO:0000313" key="6">
    <source>
        <dbReference type="Proteomes" id="UP000825258"/>
    </source>
</evidence>
<dbReference type="PROSITE" id="PS00629">
    <property type="entry name" value="IMP_1"/>
    <property type="match status" value="1"/>
</dbReference>
<gene>
    <name evidence="4" type="primary">cysQ</name>
    <name evidence="5" type="ORF">KK2020170_01480</name>
</gene>
<feature type="binding site" evidence="4">
    <location>
        <position position="86"/>
    </location>
    <ligand>
        <name>Mg(2+)</name>
        <dbReference type="ChEBI" id="CHEBI:18420"/>
        <label>2</label>
    </ligand>
</feature>
<dbReference type="InterPro" id="IPR050725">
    <property type="entry name" value="CysQ/Inositol_MonoPase"/>
</dbReference>
<accession>A0ABM7S2S3</accession>
<keyword evidence="4" id="KW-0472">Membrane</keyword>
<organism evidence="5 6">
    <name type="scientific">Flavobacterium okayamense</name>
    <dbReference type="NCBI Taxonomy" id="2830782"/>
    <lineage>
        <taxon>Bacteria</taxon>
        <taxon>Pseudomonadati</taxon>
        <taxon>Bacteroidota</taxon>
        <taxon>Flavobacteriia</taxon>
        <taxon>Flavobacteriales</taxon>
        <taxon>Flavobacteriaceae</taxon>
        <taxon>Flavobacterium</taxon>
    </lineage>
</organism>
<comment type="function">
    <text evidence="4">Converts adenosine-3',5'-bisphosphate (PAP) to AMP.</text>
</comment>
<feature type="binding site" evidence="4">
    <location>
        <position position="86"/>
    </location>
    <ligand>
        <name>Mg(2+)</name>
        <dbReference type="ChEBI" id="CHEBI:18420"/>
        <label>1</label>
    </ligand>
</feature>
<dbReference type="InterPro" id="IPR020583">
    <property type="entry name" value="Inositol_monoP_metal-BS"/>
</dbReference>
<dbReference type="CDD" id="cd01638">
    <property type="entry name" value="CysQ"/>
    <property type="match status" value="1"/>
</dbReference>
<evidence type="ECO:0000256" key="3">
    <source>
        <dbReference type="ARBA" id="ARBA00022842"/>
    </source>
</evidence>
<keyword evidence="6" id="KW-1185">Reference proteome</keyword>
<dbReference type="NCBIfam" id="TIGR01331">
    <property type="entry name" value="bisphos_cysQ"/>
    <property type="match status" value="1"/>
</dbReference>
<dbReference type="Pfam" id="PF00459">
    <property type="entry name" value="Inositol_P"/>
    <property type="match status" value="1"/>
</dbReference>
<dbReference type="Gene3D" id="3.30.540.10">
    <property type="entry name" value="Fructose-1,6-Bisphosphatase, subunit A, domain 1"/>
    <property type="match status" value="1"/>
</dbReference>
<evidence type="ECO:0000313" key="5">
    <source>
        <dbReference type="EMBL" id="BCY27280.1"/>
    </source>
</evidence>
<feature type="binding site" evidence="4">
    <location>
        <position position="226"/>
    </location>
    <ligand>
        <name>Mg(2+)</name>
        <dbReference type="ChEBI" id="CHEBI:18420"/>
        <label>2</label>
    </ligand>
</feature>
<feature type="binding site" evidence="4">
    <location>
        <position position="88"/>
    </location>
    <ligand>
        <name>Mg(2+)</name>
        <dbReference type="ChEBI" id="CHEBI:18420"/>
        <label>1</label>
    </ligand>
</feature>
<feature type="binding site" evidence="4">
    <location>
        <position position="226"/>
    </location>
    <ligand>
        <name>substrate</name>
    </ligand>
</feature>
<keyword evidence="4" id="KW-1003">Cell membrane</keyword>
<evidence type="ECO:0000256" key="2">
    <source>
        <dbReference type="ARBA" id="ARBA00022723"/>
    </source>
</evidence>
<dbReference type="PANTHER" id="PTHR43028:SF5">
    <property type="entry name" value="3'(2'),5'-BISPHOSPHATE NUCLEOTIDASE 1"/>
    <property type="match status" value="1"/>
</dbReference>
<dbReference type="PRINTS" id="PR00377">
    <property type="entry name" value="IMPHPHTASES"/>
</dbReference>
<name>A0ABM7S2S3_9FLAO</name>
<dbReference type="InterPro" id="IPR006240">
    <property type="entry name" value="CysQ"/>
</dbReference>
<proteinExistence type="inferred from homology"/>
<dbReference type="EMBL" id="AP024749">
    <property type="protein sequence ID" value="BCY27280.1"/>
    <property type="molecule type" value="Genomic_DNA"/>
</dbReference>